<dbReference type="InterPro" id="IPR020845">
    <property type="entry name" value="AMP-binding_CS"/>
</dbReference>
<gene>
    <name evidence="11" type="ORF">EYB31_21455</name>
</gene>
<dbReference type="Gene3D" id="2.30.38.10">
    <property type="entry name" value="Luciferase, Domain 3"/>
    <property type="match status" value="3"/>
</dbReference>
<dbReference type="InterPro" id="IPR020806">
    <property type="entry name" value="PKS_PP-bd"/>
</dbReference>
<proteinExistence type="inferred from homology"/>
<dbReference type="Gene3D" id="3.30.559.30">
    <property type="entry name" value="Nonribosomal peptide synthetase, condensation domain"/>
    <property type="match status" value="2"/>
</dbReference>
<dbReference type="Pfam" id="PF13193">
    <property type="entry name" value="AMP-binding_C"/>
    <property type="match status" value="2"/>
</dbReference>
<keyword evidence="12" id="KW-1185">Reference proteome</keyword>
<dbReference type="InterPro" id="IPR013120">
    <property type="entry name" value="FAR_NAD-bd"/>
</dbReference>
<dbReference type="SMART" id="SM00823">
    <property type="entry name" value="PKS_PP"/>
    <property type="match status" value="3"/>
</dbReference>
<dbReference type="InterPro" id="IPR045851">
    <property type="entry name" value="AMP-bd_C_sf"/>
</dbReference>
<dbReference type="Pfam" id="PF00501">
    <property type="entry name" value="AMP-binding"/>
    <property type="match status" value="3"/>
</dbReference>
<dbReference type="FunFam" id="1.10.1200.10:FF:000016">
    <property type="entry name" value="Non-ribosomal peptide synthase"/>
    <property type="match status" value="1"/>
</dbReference>
<evidence type="ECO:0000256" key="4">
    <source>
        <dbReference type="ARBA" id="ARBA00022553"/>
    </source>
</evidence>
<evidence type="ECO:0000313" key="12">
    <source>
        <dbReference type="Proteomes" id="UP000293142"/>
    </source>
</evidence>
<dbReference type="FunFam" id="3.40.50.12780:FF:000012">
    <property type="entry name" value="Non-ribosomal peptide synthetase"/>
    <property type="match status" value="1"/>
</dbReference>
<dbReference type="InterPro" id="IPR009081">
    <property type="entry name" value="PP-bd_ACP"/>
</dbReference>
<keyword evidence="5" id="KW-0436">Ligase</keyword>
<evidence type="ECO:0000256" key="9">
    <source>
        <dbReference type="SAM" id="MobiDB-lite"/>
    </source>
</evidence>
<dbReference type="Proteomes" id="UP000293142">
    <property type="component" value="Unassembled WGS sequence"/>
</dbReference>
<feature type="domain" description="Carrier" evidence="10">
    <location>
        <begin position="1628"/>
        <end position="1703"/>
    </location>
</feature>
<dbReference type="CDD" id="cd19531">
    <property type="entry name" value="LCL_NRPS-like"/>
    <property type="match status" value="2"/>
</dbReference>
<dbReference type="InterPro" id="IPR001242">
    <property type="entry name" value="Condensation_dom"/>
</dbReference>
<dbReference type="InterPro" id="IPR025110">
    <property type="entry name" value="AMP-bd_C"/>
</dbReference>
<dbReference type="NCBIfam" id="TIGR01733">
    <property type="entry name" value="AA-adenyl-dom"/>
    <property type="match status" value="3"/>
</dbReference>
<feature type="domain" description="Carrier" evidence="10">
    <location>
        <begin position="577"/>
        <end position="652"/>
    </location>
</feature>
<keyword evidence="3" id="KW-0596">Phosphopantetheine</keyword>
<organism evidence="11 12">
    <name type="scientific">Paenibacillus thalictri</name>
    <dbReference type="NCBI Taxonomy" id="2527873"/>
    <lineage>
        <taxon>Bacteria</taxon>
        <taxon>Bacillati</taxon>
        <taxon>Bacillota</taxon>
        <taxon>Bacilli</taxon>
        <taxon>Bacillales</taxon>
        <taxon>Paenibacillaceae</taxon>
        <taxon>Paenibacillus</taxon>
    </lineage>
</organism>
<dbReference type="GO" id="GO:0031177">
    <property type="term" value="F:phosphopantetheine binding"/>
    <property type="evidence" value="ECO:0007669"/>
    <property type="project" value="InterPro"/>
</dbReference>
<dbReference type="Gene3D" id="3.30.300.30">
    <property type="match status" value="3"/>
</dbReference>
<dbReference type="EMBL" id="SIRE01000015">
    <property type="protein sequence ID" value="TBL76113.1"/>
    <property type="molecule type" value="Genomic_DNA"/>
</dbReference>
<dbReference type="Pfam" id="PF00550">
    <property type="entry name" value="PP-binding"/>
    <property type="match status" value="3"/>
</dbReference>
<evidence type="ECO:0000313" key="11">
    <source>
        <dbReference type="EMBL" id="TBL76113.1"/>
    </source>
</evidence>
<evidence type="ECO:0000256" key="1">
    <source>
        <dbReference type="ARBA" id="ARBA00001957"/>
    </source>
</evidence>
<dbReference type="InterPro" id="IPR010071">
    <property type="entry name" value="AA_adenyl_dom"/>
</dbReference>
<keyword evidence="4" id="KW-0597">Phosphoprotein</keyword>
<evidence type="ECO:0000256" key="3">
    <source>
        <dbReference type="ARBA" id="ARBA00022450"/>
    </source>
</evidence>
<dbReference type="GO" id="GO:0005737">
    <property type="term" value="C:cytoplasm"/>
    <property type="evidence" value="ECO:0007669"/>
    <property type="project" value="TreeGrafter"/>
</dbReference>
<dbReference type="Gene3D" id="3.40.50.1820">
    <property type="entry name" value="alpha/beta hydrolase"/>
    <property type="match status" value="2"/>
</dbReference>
<dbReference type="FunFam" id="2.30.38.10:FF:000001">
    <property type="entry name" value="Non-ribosomal peptide synthetase PvdI"/>
    <property type="match status" value="2"/>
</dbReference>
<accession>A0A4Q9DNQ3</accession>
<evidence type="ECO:0000259" key="10">
    <source>
        <dbReference type="PROSITE" id="PS50075"/>
    </source>
</evidence>
<dbReference type="Pfam" id="PF00668">
    <property type="entry name" value="Condensation"/>
    <property type="match status" value="2"/>
</dbReference>
<dbReference type="SUPFAM" id="SSF56801">
    <property type="entry name" value="Acetyl-CoA synthetase-like"/>
    <property type="match status" value="3"/>
</dbReference>
<name>A0A4Q9DNQ3_9BACL</name>
<dbReference type="PANTHER" id="PTHR45527">
    <property type="entry name" value="NONRIBOSOMAL PEPTIDE SYNTHETASE"/>
    <property type="match status" value="1"/>
</dbReference>
<keyword evidence="8" id="KW-0511">Multifunctional enzyme</keyword>
<dbReference type="FunFam" id="1.10.1200.10:FF:000005">
    <property type="entry name" value="Nonribosomal peptide synthetase 1"/>
    <property type="match status" value="1"/>
</dbReference>
<feature type="compositionally biased region" description="Low complexity" evidence="9">
    <location>
        <begin position="554"/>
        <end position="565"/>
    </location>
</feature>
<dbReference type="PROSITE" id="PS00012">
    <property type="entry name" value="PHOSPHOPANTETHEINE"/>
    <property type="match status" value="2"/>
</dbReference>
<dbReference type="FunFam" id="3.40.50.980:FF:000001">
    <property type="entry name" value="Non-ribosomal peptide synthetase"/>
    <property type="match status" value="2"/>
</dbReference>
<dbReference type="CDD" id="cd12117">
    <property type="entry name" value="A_NRPS_Srf_like"/>
    <property type="match status" value="2"/>
</dbReference>
<evidence type="ECO:0000256" key="8">
    <source>
        <dbReference type="ARBA" id="ARBA00023268"/>
    </source>
</evidence>
<dbReference type="FunFam" id="3.30.300.30:FF:000010">
    <property type="entry name" value="Enterobactin synthetase component F"/>
    <property type="match status" value="1"/>
</dbReference>
<dbReference type="Gene3D" id="1.10.1200.10">
    <property type="entry name" value="ACP-like"/>
    <property type="match status" value="1"/>
</dbReference>
<dbReference type="GO" id="GO:0017000">
    <property type="term" value="P:antibiotic biosynthetic process"/>
    <property type="evidence" value="ECO:0007669"/>
    <property type="project" value="UniProtKB-KW"/>
</dbReference>
<dbReference type="InterPro" id="IPR029058">
    <property type="entry name" value="AB_hydrolase_fold"/>
</dbReference>
<dbReference type="Gene3D" id="3.30.559.10">
    <property type="entry name" value="Chloramphenicol acetyltransferase-like domain"/>
    <property type="match status" value="2"/>
</dbReference>
<dbReference type="Gene3D" id="3.40.50.980">
    <property type="match status" value="6"/>
</dbReference>
<dbReference type="SUPFAM" id="SSF51735">
    <property type="entry name" value="NAD(P)-binding Rossmann-fold domains"/>
    <property type="match status" value="1"/>
</dbReference>
<evidence type="ECO:0000256" key="7">
    <source>
        <dbReference type="ARBA" id="ARBA00023194"/>
    </source>
</evidence>
<dbReference type="Gene3D" id="3.40.50.720">
    <property type="entry name" value="NAD(P)-binding Rossmann-like Domain"/>
    <property type="match status" value="1"/>
</dbReference>
<dbReference type="InterPro" id="IPR036291">
    <property type="entry name" value="NAD(P)-bd_dom_sf"/>
</dbReference>
<dbReference type="GO" id="GO:0008610">
    <property type="term" value="P:lipid biosynthetic process"/>
    <property type="evidence" value="ECO:0007669"/>
    <property type="project" value="UniProtKB-ARBA"/>
</dbReference>
<dbReference type="InterPro" id="IPR036736">
    <property type="entry name" value="ACP-like_sf"/>
</dbReference>
<keyword evidence="7" id="KW-0045">Antibiotic biosynthesis</keyword>
<dbReference type="GO" id="GO:0072330">
    <property type="term" value="P:monocarboxylic acid biosynthetic process"/>
    <property type="evidence" value="ECO:0007669"/>
    <property type="project" value="UniProtKB-ARBA"/>
</dbReference>
<dbReference type="SUPFAM" id="SSF52777">
    <property type="entry name" value="CoA-dependent acyltransferases"/>
    <property type="match status" value="4"/>
</dbReference>
<evidence type="ECO:0000256" key="5">
    <source>
        <dbReference type="ARBA" id="ARBA00022598"/>
    </source>
</evidence>
<dbReference type="PROSITE" id="PS00455">
    <property type="entry name" value="AMP_BINDING"/>
    <property type="match status" value="3"/>
</dbReference>
<dbReference type="GO" id="GO:0016874">
    <property type="term" value="F:ligase activity"/>
    <property type="evidence" value="ECO:0007669"/>
    <property type="project" value="UniProtKB-KW"/>
</dbReference>
<dbReference type="CDD" id="cd05930">
    <property type="entry name" value="A_NRPS"/>
    <property type="match status" value="1"/>
</dbReference>
<dbReference type="PROSITE" id="PS50075">
    <property type="entry name" value="CARRIER"/>
    <property type="match status" value="3"/>
</dbReference>
<dbReference type="RefSeq" id="WP_131015458.1">
    <property type="nucleotide sequence ID" value="NZ_SIRE01000015.1"/>
</dbReference>
<comment type="cofactor">
    <cofactor evidence="1">
        <name>pantetheine 4'-phosphate</name>
        <dbReference type="ChEBI" id="CHEBI:47942"/>
    </cofactor>
</comment>
<dbReference type="OrthoDB" id="9765680at2"/>
<dbReference type="GO" id="GO:0044550">
    <property type="term" value="P:secondary metabolite biosynthetic process"/>
    <property type="evidence" value="ECO:0007669"/>
    <property type="project" value="UniProtKB-ARBA"/>
</dbReference>
<feature type="region of interest" description="Disordered" evidence="9">
    <location>
        <begin position="544"/>
        <end position="582"/>
    </location>
</feature>
<protein>
    <submittedName>
        <fullName evidence="11">Amino acid adenylation domain-containing protein</fullName>
    </submittedName>
</protein>
<evidence type="ECO:0000256" key="6">
    <source>
        <dbReference type="ARBA" id="ARBA00022737"/>
    </source>
</evidence>
<keyword evidence="6" id="KW-0677">Repeat</keyword>
<sequence length="3232" mass="359154">MSNRLNETATKYPREATIHGLFASQMDEYAAHTAVIDRGRAFTYSELNDRAMQIEQELRNRALKNEQLTGVFLDRSFDFIASELAVLKAGGAYVPLGPDLPEGRLRSLLRDSGITLVITSEEYHSRLAGYLGEIIVIDDGNIVGSARQHRVGTPAGIAAGLDWIRVDGTSAESGRGGISCGRELQRANELAATDTQASQAATSLAYVMFTSGSTGKPKGVMVEHRGVIRLVKQTNYITFAPGMDRMLQTGAPGFDASTFEIWGALLNGLTLVLEPQSTILDAEQLEVCLLQRGITILWLTAPLFHQLALERPSLFAPLHSLLVGGDVLRPDLIALVRRQHPQMRVVNGYGPTENTTFSTCYVIDRDHEDAIPIGYPISNSTAYIVDEAGQQVPDGTAGELWVGGDGVARGYLHEPELTAQKFAASPFCEGERLYKTGDLARRRPDGAIEFLGRADHQVKIRGYRIEIAEIEQHLLRIAGVKEAVVVVEGNGADKELHAYYSTGAGAEETLSADSVKQHLRRMLPDYMLPSRLIALDKMPLNTNGKIDRQSLPEAASSRTASGSASEPADEPQAADGGEESERERQLLTLWREVLQREDVGVQDSFFECGGHSIKAMMLVAKVRQLLGVPFSIKSLFQNPSVHASARLLAAQSEHPTDGQLLPLEPVGDKDVYPLSTAQTRLFLEHHLHQGSTAYNIPSIWQIDGPLDVERLRQAFRDVLERHGSLRTFFFLQDGEGRQQVRELMEPVLPIVGEDEAACFVRPFRLGEEPVIRAVLLRTGEQSHRLLLDVHHIACDGTSLATIMHDLAALYAGRQLSALRLTYTDYAEWERRYLASPAACADESYWMEQYREPVTPLRLPYDKSRTAQPTREAGRFAFQLDAVRSAQLTAWSHRHARTLFAGLFALYNLLLHRWTGQTDLVVGTVTASRHHPELQPNVGMFVSTLAVRSRMERDMSLQEWVRRIESQLMDAYEHDRYPFEALVRHVLQDQEREDSSLNPLLHTAFVWQNIGSRALVLPGLTVTPLPLPPQDAMFELLLEGEEVGGELYFCFDYAKALFTHETVEKLAANFVALIEWALAAEPACRTGSLALPYEADRLEWVRRVNDTATAYPRDKCIQELFEEQAWLYPNDPALIYGDEVVTYRALNRRADEVARLLRQLGVGTDRVVGVMLPRSVGCFVSILAILKAGGAYLSLDPELPVERLRYMLDDSAAVLVISSTRHAERLSSWHGRVVRMEEVGGEEGVNPIQPQPIDTALQPVPSSAASPTNLAYVMYTSGSTGLPKGVMIEHQGIVRLVRNTNHMTFEHGRDRVLQAVALNFDASKLEIWGALLNGCSLVLAEQEELLDAEKLKRVIERHSITMMVAATPLFHHLATQRADVFASLRCLLVGGDVMVPHIAADVLRSCPDLQLFNGYGPTENTTMSTCQLVEREYELAVPIGAPISNSTAYIVDEGGQLLGVGETGELWVGGDGVARGYLGKPELTAERFLDSPFRPGERLYKTGDLARWREDGSIEFFGRRDHQVKIRGYRIELMEIELRLVQHEAVQEAVVLVRGEGESRMLCAYFTARRDVPGEELQAYLLKFLPGYMVPPFYVQLQQMPLLSNGKVDRGALPEPEQGRAEVNLQAEGPRDETERQLLELWNEVLGTNSVAIDDNFFERGGHSLSAMKLVARANDAFGVQLPIRAVFDAPTVRRLAEVVRSQSASAPRIAEAAAQTGYPLTYAQRHMYIAQLQQPDACTYNMPMLWRYDPSVGGGAIDLAKLNAAFKTLTHRHAALRTSFHLQDGEPVQRVHDQVELSASAEQLASADELAFRLPEWVRPFDLEQAPLLQVKLVHAGDETYLFLDMHHIVSDAVSVDVILEEWAALYEGELLKTPPRPYADYTMWQKAQTDSPAFREQESYWLSQFESPLPPLELPLDQPRPERYSDEGARETVSLDVDTLRKLRAFAREHAVTPFALWISLYGVWLSKYAGQDDIAVGIPASDRQYGEFQETVGMFVSTLAIRSRPHSAKRFLAFAKETQEVLLQGLARQLYPFEELVKRVVPVREANRNPLFDTMLVSVDRRNGGRTGKGSLVPQRIALHKAKFDLLVEIEEQEEGADIHWEYKTSLFHDRTVRTMAETFLHVVRTALGDPELMLAEIGLVSEERKAELLAFNPLPQSYYRGQTVIQLLERSCVRFAAKDAVVHAGQTISYIELQQRSNRVARALVKRGIGPGKVAAFIGERSLTAIVAIIGIFKSGAVYLPIDRTVPVQRMTQILQDSEAAAAIVPPELQAGLESTMDGQLLELEELLLEPDASSVPYARSSDDLAYMIYTSGSTGRPKGVMIGERSFANAVEWHREFYRIGEGDHGTQYASLGFDASILEIFPYLIAGATLHIVPETIRLELDRLNAYYEEHGITVSFLPTPIAEAFMRLHNRSLRLLLTAGDKLNAFSPQRYEVYNNYGPTENTVVAACHLVTANEPNIPIGHPVSNSLLYVMDSHGQLRPIGLPGELCIAGVGLALGYWKLPEVTAKHFVPHPLDPSAKLYRTGDVARWRADGTLEFLGRMDDQVKIRGNRVELGEVEQIVSEYPGISQAVVIAVRNARGEQELCAFYVTDTELSREVWRVYCSARLPGYMIPSRFQHVTSIPLTTNGKIDRKRLLYLLPELPDVVQEEGEGTAAGTRDEWEALIMEAFREVLGGPVGLHDNFFEFGGDSMKAIRVIARLAQQLELSVNDLFERQTVAGLRAKLQEKAGEEREQAAAQAAPVRLSELKRELRTYRQRVIAETAAAAAAYAGAEVCTTVDAGASGADVGPDAFARRSALADGSADRWASEHVDHHMGAGAGEVVGTGKEASMTADPDRGAGDAADVSRFVGMYREVLLTGGTGYIGMHILHELLQETDCRLHLLVRASSKEAAAGIIGELWAFYFETPFASVQERVRFYAGDMTLERLGLSEDVYGELEDCIDCIIHSAAYTKHYGFARDFERSNVTGTVNMIRLAAEGRAKHLYYLSTLSVALGTTPERSGHIFSEYTVADGRASDNYYVQSKLEAEKRIWAHHQEGHGATIIRLGNIVFHSETGKFQRNIEDNAFYRLIRGLIHLRRMPDLPARSLDFSFVDCASRAVARIVAAGVPDAVIHVAHPHPISYRRLARLLNEAAQLEGDIQLQAVQEILREIAAASAGQVKSASQHSQGLEQVRLELEGETSSQSSPLLLCSTKSMLLLRRLNVEWPLVQREHIERMLEHCRQVGFL</sequence>
<reference evidence="11 12" key="1">
    <citation type="submission" date="2019-02" db="EMBL/GenBank/DDBJ databases">
        <title>Paenibacillus sp. nov., isolated from surface-sterilized tissue of Thalictrum simplex L.</title>
        <authorList>
            <person name="Tuo L."/>
        </authorList>
    </citation>
    <scope>NUCLEOTIDE SEQUENCE [LARGE SCALE GENOMIC DNA]</scope>
    <source>
        <strain evidence="11 12">N2SHLJ1</strain>
    </source>
</reference>
<comment type="caution">
    <text evidence="11">The sequence shown here is derived from an EMBL/GenBank/DDBJ whole genome shotgun (WGS) entry which is preliminary data.</text>
</comment>
<dbReference type="Pfam" id="PF07993">
    <property type="entry name" value="NAD_binding_4"/>
    <property type="match status" value="1"/>
</dbReference>
<dbReference type="InterPro" id="IPR006162">
    <property type="entry name" value="Ppantetheine_attach_site"/>
</dbReference>
<evidence type="ECO:0000256" key="2">
    <source>
        <dbReference type="ARBA" id="ARBA00006432"/>
    </source>
</evidence>
<dbReference type="InterPro" id="IPR023213">
    <property type="entry name" value="CAT-like_dom_sf"/>
</dbReference>
<dbReference type="PANTHER" id="PTHR45527:SF1">
    <property type="entry name" value="FATTY ACID SYNTHASE"/>
    <property type="match status" value="1"/>
</dbReference>
<feature type="domain" description="Carrier" evidence="10">
    <location>
        <begin position="2662"/>
        <end position="2734"/>
    </location>
</feature>
<dbReference type="InterPro" id="IPR000873">
    <property type="entry name" value="AMP-dep_synth/lig_dom"/>
</dbReference>
<dbReference type="SUPFAM" id="SSF47336">
    <property type="entry name" value="ACP-like"/>
    <property type="match status" value="3"/>
</dbReference>
<dbReference type="GO" id="GO:0043041">
    <property type="term" value="P:amino acid activation for nonribosomal peptide biosynthetic process"/>
    <property type="evidence" value="ECO:0007669"/>
    <property type="project" value="TreeGrafter"/>
</dbReference>
<comment type="similarity">
    <text evidence="2">Belongs to the ATP-dependent AMP-binding enzyme family.</text>
</comment>
<dbReference type="NCBIfam" id="NF003417">
    <property type="entry name" value="PRK04813.1"/>
    <property type="match status" value="4"/>
</dbReference>